<organism evidence="6 7">
    <name type="scientific">Halomonas eurihalina</name>
    <dbReference type="NCBI Taxonomy" id="42566"/>
    <lineage>
        <taxon>Bacteria</taxon>
        <taxon>Pseudomonadati</taxon>
        <taxon>Pseudomonadota</taxon>
        <taxon>Gammaproteobacteria</taxon>
        <taxon>Oceanospirillales</taxon>
        <taxon>Halomonadaceae</taxon>
        <taxon>Halomonas</taxon>
    </lineage>
</organism>
<comment type="catalytic activity">
    <reaction evidence="3">
        <text>2 GTP = 3',3'-c-di-GMP + 2 diphosphate</text>
        <dbReference type="Rhea" id="RHEA:24898"/>
        <dbReference type="ChEBI" id="CHEBI:33019"/>
        <dbReference type="ChEBI" id="CHEBI:37565"/>
        <dbReference type="ChEBI" id="CHEBI:58805"/>
        <dbReference type="EC" id="2.7.7.65"/>
    </reaction>
</comment>
<dbReference type="InterPro" id="IPR050469">
    <property type="entry name" value="Diguanylate_Cyclase"/>
</dbReference>
<comment type="cofactor">
    <cofactor evidence="1">
        <name>Mg(2+)</name>
        <dbReference type="ChEBI" id="CHEBI:18420"/>
    </cofactor>
</comment>
<evidence type="ECO:0000256" key="4">
    <source>
        <dbReference type="SAM" id="Phobius"/>
    </source>
</evidence>
<proteinExistence type="predicted"/>
<dbReference type="NCBIfam" id="TIGR00254">
    <property type="entry name" value="GGDEF"/>
    <property type="match status" value="1"/>
</dbReference>
<sequence>MLLLILLGPIAAPAQVSTISLTDGWEYLWGDSPIADDGTLVWASGEPADANWRSIDFPSNPPDRNGRHHAWFRTTLPMDGEWRDPVLYIYSVDLIVEAYLEGQRIYRYGNFNARGEGHFAGWPWHMIELPQDFAGKRLYFRIYSNYTDIGLWGEVKLMEHAELLGYLFRYSAVDLIISIVCLLLAFLAAVLALIQSGTRYNFPPIALFSFASGLMILADTQVSQLLLNIPLLWDYLAAGGYYTLPIAIGLLLEHWYTDTRMRLIRRIWQAHLLYLIAALSVALAGWVNLSTTFPVFDLLLVTSLCLLMAVIAPRLPRLNGEQQAILGSFALFDLLLLADMAVAHGLLPWTRVPVSSGALIFALALVAISLREYSRTHKELKRLNLRLEQEVAQRTGELQTLVKRLENFSYTDPLTGLHNRRYFNELLEQSAAQARRQGYSLTLVMIDIDHFKRINDRYGHEAGDSVLATIAQRLTQYFREADVICRLGGEEFAVLMHGTEAYDVKARTEALLETLACTIQHHQEMPLGPVTISCGIASYPLHATDPLALVGLADKALYTAKHAGRARTHVYA</sequence>
<name>A0A5D9D5M0_HALER</name>
<dbReference type="InterPro" id="IPR029787">
    <property type="entry name" value="Nucleotide_cyclase"/>
</dbReference>
<dbReference type="SMART" id="SM00267">
    <property type="entry name" value="GGDEF"/>
    <property type="match status" value="1"/>
</dbReference>
<dbReference type="Pfam" id="PF00990">
    <property type="entry name" value="GGDEF"/>
    <property type="match status" value="1"/>
</dbReference>
<feature type="transmembrane region" description="Helical" evidence="4">
    <location>
        <begin position="295"/>
        <end position="312"/>
    </location>
</feature>
<comment type="caution">
    <text evidence="6">The sequence shown here is derived from an EMBL/GenBank/DDBJ whole genome shotgun (WGS) entry which is preliminary data.</text>
</comment>
<feature type="transmembrane region" description="Helical" evidence="4">
    <location>
        <begin position="206"/>
        <end position="226"/>
    </location>
</feature>
<feature type="transmembrane region" description="Helical" evidence="4">
    <location>
        <begin position="232"/>
        <end position="252"/>
    </location>
</feature>
<feature type="transmembrane region" description="Helical" evidence="4">
    <location>
        <begin position="353"/>
        <end position="373"/>
    </location>
</feature>
<dbReference type="InterPro" id="IPR000160">
    <property type="entry name" value="GGDEF_dom"/>
</dbReference>
<keyword evidence="7" id="KW-1185">Reference proteome</keyword>
<evidence type="ECO:0000256" key="3">
    <source>
        <dbReference type="ARBA" id="ARBA00034247"/>
    </source>
</evidence>
<feature type="transmembrane region" description="Helical" evidence="4">
    <location>
        <begin position="324"/>
        <end position="347"/>
    </location>
</feature>
<dbReference type="EC" id="2.7.7.65" evidence="2"/>
<dbReference type="InterPro" id="IPR008979">
    <property type="entry name" value="Galactose-bd-like_sf"/>
</dbReference>
<gene>
    <name evidence="6" type="ORF">FZZ93_11420</name>
</gene>
<dbReference type="PROSITE" id="PS50887">
    <property type="entry name" value="GGDEF"/>
    <property type="match status" value="1"/>
</dbReference>
<protein>
    <recommendedName>
        <fullName evidence="2">diguanylate cyclase</fullName>
        <ecNumber evidence="2">2.7.7.65</ecNumber>
    </recommendedName>
</protein>
<dbReference type="PANTHER" id="PTHR45138:SF9">
    <property type="entry name" value="DIGUANYLATE CYCLASE DGCM-RELATED"/>
    <property type="match status" value="1"/>
</dbReference>
<dbReference type="InterPro" id="IPR043128">
    <property type="entry name" value="Rev_trsase/Diguanyl_cyclase"/>
</dbReference>
<dbReference type="AlphaFoldDB" id="A0A5D9D5M0"/>
<accession>A0A5D9D5M0</accession>
<feature type="domain" description="GGDEF" evidence="5">
    <location>
        <begin position="439"/>
        <end position="572"/>
    </location>
</feature>
<dbReference type="FunFam" id="3.30.70.270:FF:000001">
    <property type="entry name" value="Diguanylate cyclase domain protein"/>
    <property type="match status" value="1"/>
</dbReference>
<dbReference type="Gene3D" id="3.30.70.270">
    <property type="match status" value="1"/>
</dbReference>
<reference evidence="6 7" key="1">
    <citation type="submission" date="2019-08" db="EMBL/GenBank/DDBJ databases">
        <title>Draft Genome Sequence of Halomonas eurihalina Isolated from Preserved Hide-surface.</title>
        <authorList>
            <person name="Hussain S.A."/>
            <person name="Xu A."/>
            <person name="Sarker M."/>
            <person name="Sommers C."/>
        </authorList>
    </citation>
    <scope>NUCLEOTIDE SEQUENCE [LARGE SCALE GENOMIC DNA]</scope>
    <source>
        <strain evidence="6 7">MS1</strain>
    </source>
</reference>
<dbReference type="SUPFAM" id="SSF49785">
    <property type="entry name" value="Galactose-binding domain-like"/>
    <property type="match status" value="1"/>
</dbReference>
<feature type="transmembrane region" description="Helical" evidence="4">
    <location>
        <begin position="175"/>
        <end position="194"/>
    </location>
</feature>
<keyword evidence="4" id="KW-0472">Membrane</keyword>
<keyword evidence="4" id="KW-0812">Transmembrane</keyword>
<feature type="transmembrane region" description="Helical" evidence="4">
    <location>
        <begin position="272"/>
        <end position="289"/>
    </location>
</feature>
<dbReference type="SUPFAM" id="SSF55073">
    <property type="entry name" value="Nucleotide cyclase"/>
    <property type="match status" value="1"/>
</dbReference>
<dbReference type="CDD" id="cd01949">
    <property type="entry name" value="GGDEF"/>
    <property type="match status" value="1"/>
</dbReference>
<dbReference type="EMBL" id="VTPU01000010">
    <property type="protein sequence ID" value="TZG38967.1"/>
    <property type="molecule type" value="Genomic_DNA"/>
</dbReference>
<dbReference type="Proteomes" id="UP000324260">
    <property type="component" value="Unassembled WGS sequence"/>
</dbReference>
<dbReference type="OrthoDB" id="9803824at2"/>
<evidence type="ECO:0000259" key="5">
    <source>
        <dbReference type="PROSITE" id="PS50887"/>
    </source>
</evidence>
<dbReference type="GO" id="GO:0052621">
    <property type="term" value="F:diguanylate cyclase activity"/>
    <property type="evidence" value="ECO:0007669"/>
    <property type="project" value="UniProtKB-EC"/>
</dbReference>
<dbReference type="Gene3D" id="2.60.120.260">
    <property type="entry name" value="Galactose-binding domain-like"/>
    <property type="match status" value="1"/>
</dbReference>
<dbReference type="PANTHER" id="PTHR45138">
    <property type="entry name" value="REGULATORY COMPONENTS OF SENSORY TRANSDUCTION SYSTEM"/>
    <property type="match status" value="1"/>
</dbReference>
<evidence type="ECO:0000313" key="6">
    <source>
        <dbReference type="EMBL" id="TZG38967.1"/>
    </source>
</evidence>
<evidence type="ECO:0000313" key="7">
    <source>
        <dbReference type="Proteomes" id="UP000324260"/>
    </source>
</evidence>
<evidence type="ECO:0000256" key="2">
    <source>
        <dbReference type="ARBA" id="ARBA00012528"/>
    </source>
</evidence>
<keyword evidence="4" id="KW-1133">Transmembrane helix</keyword>
<evidence type="ECO:0000256" key="1">
    <source>
        <dbReference type="ARBA" id="ARBA00001946"/>
    </source>
</evidence>